<reference evidence="1" key="1">
    <citation type="submission" date="2019-08" db="EMBL/GenBank/DDBJ databases">
        <authorList>
            <person name="Kucharzyk K."/>
            <person name="Murdoch R.W."/>
            <person name="Higgins S."/>
            <person name="Loffler F."/>
        </authorList>
    </citation>
    <scope>NUCLEOTIDE SEQUENCE</scope>
</reference>
<evidence type="ECO:0000313" key="1">
    <source>
        <dbReference type="EMBL" id="MPN24593.1"/>
    </source>
</evidence>
<dbReference type="EMBL" id="VSSQ01073494">
    <property type="protein sequence ID" value="MPN24593.1"/>
    <property type="molecule type" value="Genomic_DNA"/>
</dbReference>
<gene>
    <name evidence="1" type="ORF">SDC9_171994</name>
</gene>
<comment type="caution">
    <text evidence="1">The sequence shown here is derived from an EMBL/GenBank/DDBJ whole genome shotgun (WGS) entry which is preliminary data.</text>
</comment>
<organism evidence="1">
    <name type="scientific">bioreactor metagenome</name>
    <dbReference type="NCBI Taxonomy" id="1076179"/>
    <lineage>
        <taxon>unclassified sequences</taxon>
        <taxon>metagenomes</taxon>
        <taxon>ecological metagenomes</taxon>
    </lineage>
</organism>
<sequence>MAIVPEPQRGSASTLEGSHLLKSTNAAAKVSFKGASPASSLYPLLCNPGPDVSIVNVTISLSIATSILYSAPLSGNVSILYFLFIDSTTAFFTMD</sequence>
<accession>A0A645GLI9</accession>
<dbReference type="AlphaFoldDB" id="A0A645GLI9"/>
<proteinExistence type="predicted"/>
<protein>
    <submittedName>
        <fullName evidence="1">Uncharacterized protein</fullName>
    </submittedName>
</protein>
<name>A0A645GLI9_9ZZZZ</name>